<sequence>MAAAGREVAGSLRLSPQHHTPRPTTPHNPAYNIKPAAEMLLLMSCIIFSLVFGARHDALRESIDGEHLDGNHLESYRGPTQALDRYGALHNNNTMLLGNNGYLLAQTRAGRRAFPALPSLASATTTPPHIQAEIEGQAAPDTMGPPVSWAIVLYKVLVGVLLGLILFRAGFLSHRAVFYTLGDKVSASSKLEPTAELIRYGQGHSLNKFGPNINVHAACPEMDKWPPPSLLDSKRKQRASDPSSNKRHGVEIPWECSMCGEQLSRHDKDERDMRRCDFCVGKRDTGCYNCQRKFENRDVYCFVLQQLWRRGRY</sequence>
<comment type="caution">
    <text evidence="3">The sequence shown here is derived from an EMBL/GenBank/DDBJ whole genome shotgun (WGS) entry which is preliminary data.</text>
</comment>
<evidence type="ECO:0000313" key="3">
    <source>
        <dbReference type="EMBL" id="KAF9733507.1"/>
    </source>
</evidence>
<evidence type="ECO:0000256" key="2">
    <source>
        <dbReference type="SAM" id="Phobius"/>
    </source>
</evidence>
<feature type="transmembrane region" description="Helical" evidence="2">
    <location>
        <begin position="147"/>
        <end position="167"/>
    </location>
</feature>
<name>A0A9P6KNY3_9PLEO</name>
<reference evidence="3" key="1">
    <citation type="journal article" date="2020" name="Mol. Plant Microbe Interact.">
        <title>Genome Sequence of the Biocontrol Agent Coniothyrium minitans strain Conio (IMI 134523).</title>
        <authorList>
            <person name="Patel D."/>
            <person name="Shittu T.A."/>
            <person name="Baroncelli R."/>
            <person name="Muthumeenakshi S."/>
            <person name="Osborne T.H."/>
            <person name="Janganan T.K."/>
            <person name="Sreenivasaprasad S."/>
        </authorList>
    </citation>
    <scope>NUCLEOTIDE SEQUENCE</scope>
    <source>
        <strain evidence="3">Conio</strain>
    </source>
</reference>
<organism evidence="3 4">
    <name type="scientific">Paraphaeosphaeria minitans</name>
    <dbReference type="NCBI Taxonomy" id="565426"/>
    <lineage>
        <taxon>Eukaryota</taxon>
        <taxon>Fungi</taxon>
        <taxon>Dikarya</taxon>
        <taxon>Ascomycota</taxon>
        <taxon>Pezizomycotina</taxon>
        <taxon>Dothideomycetes</taxon>
        <taxon>Pleosporomycetidae</taxon>
        <taxon>Pleosporales</taxon>
        <taxon>Massarineae</taxon>
        <taxon>Didymosphaeriaceae</taxon>
        <taxon>Paraphaeosphaeria</taxon>
    </lineage>
</organism>
<keyword evidence="2" id="KW-1133">Transmembrane helix</keyword>
<feature type="region of interest" description="Disordered" evidence="1">
    <location>
        <begin position="1"/>
        <end position="30"/>
    </location>
</feature>
<accession>A0A9P6KNY3</accession>
<evidence type="ECO:0000256" key="1">
    <source>
        <dbReference type="SAM" id="MobiDB-lite"/>
    </source>
</evidence>
<keyword evidence="2" id="KW-0812">Transmembrane</keyword>
<gene>
    <name evidence="3" type="ORF">PMIN01_07850</name>
</gene>
<dbReference type="EMBL" id="WJXW01000008">
    <property type="protein sequence ID" value="KAF9733507.1"/>
    <property type="molecule type" value="Genomic_DNA"/>
</dbReference>
<evidence type="ECO:0000313" key="4">
    <source>
        <dbReference type="Proteomes" id="UP000756921"/>
    </source>
</evidence>
<proteinExistence type="predicted"/>
<keyword evidence="4" id="KW-1185">Reference proteome</keyword>
<dbReference type="AlphaFoldDB" id="A0A9P6KNY3"/>
<dbReference type="Proteomes" id="UP000756921">
    <property type="component" value="Unassembled WGS sequence"/>
</dbReference>
<keyword evidence="2" id="KW-0472">Membrane</keyword>
<protein>
    <submittedName>
        <fullName evidence="3">Uncharacterized protein</fullName>
    </submittedName>
</protein>